<keyword evidence="5" id="KW-0472">Membrane</keyword>
<proteinExistence type="predicted"/>
<evidence type="ECO:0000256" key="1">
    <source>
        <dbReference type="ARBA" id="ARBA00022617"/>
    </source>
</evidence>
<keyword evidence="3 4" id="KW-0408">Iron</keyword>
<comment type="caution">
    <text evidence="7">The sequence shown here is derived from an EMBL/GenBank/DDBJ whole genome shotgun (WGS) entry which is preliminary data.</text>
</comment>
<feature type="transmembrane region" description="Helical" evidence="5">
    <location>
        <begin position="61"/>
        <end position="80"/>
    </location>
</feature>
<feature type="transmembrane region" description="Helical" evidence="5">
    <location>
        <begin position="176"/>
        <end position="200"/>
    </location>
</feature>
<feature type="transmembrane region" description="Helical" evidence="5">
    <location>
        <begin position="212"/>
        <end position="236"/>
    </location>
</feature>
<name>A0A0M9ACW9_THEAQ</name>
<keyword evidence="1 4" id="KW-0349">Heme</keyword>
<dbReference type="RefSeq" id="WP_053767239.1">
    <property type="nucleotide sequence ID" value="NZ_LHCI01000106.1"/>
</dbReference>
<feature type="transmembrane region" description="Helical" evidence="5">
    <location>
        <begin position="133"/>
        <end position="156"/>
    </location>
</feature>
<dbReference type="InterPro" id="IPR009056">
    <property type="entry name" value="Cyt_c-like_dom"/>
</dbReference>
<feature type="transmembrane region" description="Helical" evidence="5">
    <location>
        <begin position="256"/>
        <end position="277"/>
    </location>
</feature>
<dbReference type="Proteomes" id="UP000037685">
    <property type="component" value="Unassembled WGS sequence"/>
</dbReference>
<evidence type="ECO:0000256" key="3">
    <source>
        <dbReference type="ARBA" id="ARBA00023004"/>
    </source>
</evidence>
<feature type="transmembrane region" description="Helical" evidence="5">
    <location>
        <begin position="284"/>
        <end position="301"/>
    </location>
</feature>
<accession>A0A0M9ACW9</accession>
<feature type="transmembrane region" description="Helical" evidence="5">
    <location>
        <begin position="12"/>
        <end position="40"/>
    </location>
</feature>
<feature type="transmembrane region" description="Helical" evidence="5">
    <location>
        <begin position="100"/>
        <end position="121"/>
    </location>
</feature>
<dbReference type="SUPFAM" id="SSF46626">
    <property type="entry name" value="Cytochrome c"/>
    <property type="match status" value="1"/>
</dbReference>
<keyword evidence="5" id="KW-0812">Transmembrane</keyword>
<dbReference type="PATRIC" id="fig|271.14.peg.640"/>
<dbReference type="InterPro" id="IPR036909">
    <property type="entry name" value="Cyt_c-like_dom_sf"/>
</dbReference>
<dbReference type="AlphaFoldDB" id="A0A0M9ACW9"/>
<protein>
    <recommendedName>
        <fullName evidence="6">Cytochrome c domain-containing protein</fullName>
    </recommendedName>
</protein>
<evidence type="ECO:0000313" key="8">
    <source>
        <dbReference type="Proteomes" id="UP000037685"/>
    </source>
</evidence>
<evidence type="ECO:0000256" key="2">
    <source>
        <dbReference type="ARBA" id="ARBA00022723"/>
    </source>
</evidence>
<gene>
    <name evidence="7" type="ORF">BVI061214_00553</name>
</gene>
<evidence type="ECO:0000259" key="6">
    <source>
        <dbReference type="PROSITE" id="PS51007"/>
    </source>
</evidence>
<dbReference type="GO" id="GO:0046872">
    <property type="term" value="F:metal ion binding"/>
    <property type="evidence" value="ECO:0007669"/>
    <property type="project" value="UniProtKB-KW"/>
</dbReference>
<dbReference type="PROSITE" id="PS51007">
    <property type="entry name" value="CYTC"/>
    <property type="match status" value="1"/>
</dbReference>
<dbReference type="GO" id="GO:0009055">
    <property type="term" value="F:electron transfer activity"/>
    <property type="evidence" value="ECO:0007669"/>
    <property type="project" value="InterPro"/>
</dbReference>
<feature type="domain" description="Cytochrome c" evidence="6">
    <location>
        <begin position="367"/>
        <end position="448"/>
    </location>
</feature>
<evidence type="ECO:0000256" key="5">
    <source>
        <dbReference type="SAM" id="Phobius"/>
    </source>
</evidence>
<dbReference type="GO" id="GO:0020037">
    <property type="term" value="F:heme binding"/>
    <property type="evidence" value="ECO:0007669"/>
    <property type="project" value="InterPro"/>
</dbReference>
<evidence type="ECO:0000313" key="7">
    <source>
        <dbReference type="EMBL" id="KOX89392.1"/>
    </source>
</evidence>
<keyword evidence="5" id="KW-1133">Transmembrane helix</keyword>
<reference evidence="8" key="1">
    <citation type="submission" date="2015-07" db="EMBL/GenBank/DDBJ databases">
        <authorList>
            <person name="Zylicz-Stachula A."/>
            <person name="Jezewska-Frackowiak J."/>
            <person name="Czajkowska E."/>
            <person name="Skowron P.M."/>
        </authorList>
    </citation>
    <scope>NUCLEOTIDE SEQUENCE [LARGE SCALE GENOMIC DNA]</scope>
    <source>
        <strain evidence="8">ATCC 25104 / DSM 625 / JCM 10724 / NBRC 103206 / NCIMB 11243 / YT-1</strain>
    </source>
</reference>
<dbReference type="EMBL" id="LHCI01000106">
    <property type="protein sequence ID" value="KOX89392.1"/>
    <property type="molecule type" value="Genomic_DNA"/>
</dbReference>
<organism evidence="7 8">
    <name type="scientific">Thermus aquaticus</name>
    <dbReference type="NCBI Taxonomy" id="271"/>
    <lineage>
        <taxon>Bacteria</taxon>
        <taxon>Thermotogati</taxon>
        <taxon>Deinococcota</taxon>
        <taxon>Deinococci</taxon>
        <taxon>Thermales</taxon>
        <taxon>Thermaceae</taxon>
        <taxon>Thermus</taxon>
    </lineage>
</organism>
<evidence type="ECO:0000256" key="4">
    <source>
        <dbReference type="PROSITE-ProRule" id="PRU00433"/>
    </source>
</evidence>
<sequence length="462" mass="50607">MYPVWEGYLIHSAIVVAIIAVAHVLFSHVTVAATWFNWWVERKALLENKPYLQDYLKASALRLLMLAYTLGAMFGVGIWFSVTASNPRGISTLIHNFVFYWAAEWFWFIIDVFGIAVYYYTFGRVTPKTHARIGLILALAASGTLAIIVGILGFKLTPGAWLQTGLSLDGFYNPSFWPMLFARFALMFALTALYALLVAGSLPKDHPARQEVIPLAGKVGLVGLLLGSALVVFWYVPSLHEHAKTLLRIPQAIQPVFYIKMAAGVIASGLVLITAILSPKRVSAPLGYLALALAFLGLFGAERTREVLRKPDVIYGYMGSNQIIFAEKAPRGIKAEAPRLNEEGVLQRLPFAVAPGAKGAGPTSGQDPVEAGRVLVTLQCSSCHTVSKNTAFLGGLRPLPALLKRRGMTDAPAIRAYLEAIGGFPYMHPTVGTSEEKEYMAMYLERLVKEFFPELRTEGGAK</sequence>
<keyword evidence="2 4" id="KW-0479">Metal-binding</keyword>